<evidence type="ECO:0000259" key="4">
    <source>
        <dbReference type="PROSITE" id="PS50011"/>
    </source>
</evidence>
<dbReference type="PANTHER" id="PTHR45832:SF22">
    <property type="entry name" value="SERINE_THREONINE-PROTEIN KINASE SAMKA-RELATED"/>
    <property type="match status" value="1"/>
</dbReference>
<feature type="domain" description="Protein kinase" evidence="4">
    <location>
        <begin position="59"/>
        <end position="309"/>
    </location>
</feature>
<dbReference type="STRING" id="1408163.A0A0F4YE33"/>
<sequence>MDKRGNRTTRLPEDLKDIELSDTIATTDEAKQSRLDPGKDSLAQRRFPIRLDPESFRQRTLQAKKFQGNYKRFWNIKQAGPGIVAIKDVEPLPIVLIKERETTKFIKTQLKKVSHKNVLSLLDFFHDSDKVTLVYEYEHSAVALARLSNTPNVVFSEGDIATVCREVLNGLHYIHSELKIIHGSLNCINVLLTMTAEVKIANIGDSMLSGKTLRDRQCDIKAVGDIASDLSDPPARPEGYGSVRRVPEKATYMTRQFIEKTTGATIQELLEHDFILAATPSGSWSLTPHILKAVPFGAKFGDYVGEASV</sequence>
<comment type="similarity">
    <text evidence="1">Belongs to the protein kinase superfamily. STE Ser/Thr protein kinase family. STE20 subfamily.</text>
</comment>
<dbReference type="AlphaFoldDB" id="A0A0F4YE33"/>
<dbReference type="Gene3D" id="3.30.200.20">
    <property type="entry name" value="Phosphorylase Kinase, domain 1"/>
    <property type="match status" value="1"/>
</dbReference>
<evidence type="ECO:0000313" key="5">
    <source>
        <dbReference type="EMBL" id="KKA16447.1"/>
    </source>
</evidence>
<evidence type="ECO:0000256" key="3">
    <source>
        <dbReference type="ARBA" id="ARBA00022840"/>
    </source>
</evidence>
<gene>
    <name evidence="5" type="ORF">T310_9959</name>
</gene>
<dbReference type="GeneID" id="25321871"/>
<evidence type="ECO:0000256" key="1">
    <source>
        <dbReference type="ARBA" id="ARBA00008874"/>
    </source>
</evidence>
<comment type="caution">
    <text evidence="5">The sequence shown here is derived from an EMBL/GenBank/DDBJ whole genome shotgun (WGS) entry which is preliminary data.</text>
</comment>
<dbReference type="PANTHER" id="PTHR45832">
    <property type="entry name" value="SERINE/THREONINE-PROTEIN KINASE SAMKA-RELATED-RELATED"/>
    <property type="match status" value="1"/>
</dbReference>
<dbReference type="RefSeq" id="XP_013323059.1">
    <property type="nucleotide sequence ID" value="XM_013467605.1"/>
</dbReference>
<dbReference type="PROSITE" id="PS50011">
    <property type="entry name" value="PROTEIN_KINASE_DOM"/>
    <property type="match status" value="1"/>
</dbReference>
<keyword evidence="6" id="KW-1185">Reference proteome</keyword>
<dbReference type="SMART" id="SM00220">
    <property type="entry name" value="S_TKc"/>
    <property type="match status" value="1"/>
</dbReference>
<organism evidence="5 6">
    <name type="scientific">Rasamsonia emersonii (strain ATCC 16479 / CBS 393.64 / IMI 116815)</name>
    <dbReference type="NCBI Taxonomy" id="1408163"/>
    <lineage>
        <taxon>Eukaryota</taxon>
        <taxon>Fungi</taxon>
        <taxon>Dikarya</taxon>
        <taxon>Ascomycota</taxon>
        <taxon>Pezizomycotina</taxon>
        <taxon>Eurotiomycetes</taxon>
        <taxon>Eurotiomycetidae</taxon>
        <taxon>Eurotiales</taxon>
        <taxon>Trichocomaceae</taxon>
        <taxon>Rasamsonia</taxon>
    </lineage>
</organism>
<evidence type="ECO:0000256" key="2">
    <source>
        <dbReference type="ARBA" id="ARBA00022741"/>
    </source>
</evidence>
<dbReference type="InterPro" id="IPR011009">
    <property type="entry name" value="Kinase-like_dom_sf"/>
</dbReference>
<dbReference type="OrthoDB" id="4225668at2759"/>
<dbReference type="EMBL" id="LASV01000770">
    <property type="protein sequence ID" value="KKA16447.1"/>
    <property type="molecule type" value="Genomic_DNA"/>
</dbReference>
<dbReference type="Gene3D" id="1.10.510.10">
    <property type="entry name" value="Transferase(Phosphotransferase) domain 1"/>
    <property type="match status" value="1"/>
</dbReference>
<dbReference type="SUPFAM" id="SSF56112">
    <property type="entry name" value="Protein kinase-like (PK-like)"/>
    <property type="match status" value="1"/>
</dbReference>
<keyword evidence="2" id="KW-0547">Nucleotide-binding</keyword>
<dbReference type="Pfam" id="PF00069">
    <property type="entry name" value="Pkinase"/>
    <property type="match status" value="1"/>
</dbReference>
<name>A0A0F4YE33_RASE3</name>
<dbReference type="InterPro" id="IPR000719">
    <property type="entry name" value="Prot_kinase_dom"/>
</dbReference>
<proteinExistence type="inferred from homology"/>
<protein>
    <recommendedName>
        <fullName evidence="4">Protein kinase domain-containing protein</fullName>
    </recommendedName>
</protein>
<dbReference type="GO" id="GO:0005524">
    <property type="term" value="F:ATP binding"/>
    <property type="evidence" value="ECO:0007669"/>
    <property type="project" value="UniProtKB-KW"/>
</dbReference>
<accession>A0A0F4YE33</accession>
<evidence type="ECO:0000313" key="6">
    <source>
        <dbReference type="Proteomes" id="UP000053958"/>
    </source>
</evidence>
<reference evidence="5 6" key="1">
    <citation type="submission" date="2015-04" db="EMBL/GenBank/DDBJ databases">
        <authorList>
            <person name="Heijne W.H."/>
            <person name="Fedorova N.D."/>
            <person name="Nierman W.C."/>
            <person name="Vollebregt A.W."/>
            <person name="Zhao Z."/>
            <person name="Wu L."/>
            <person name="Kumar M."/>
            <person name="Stam H."/>
            <person name="van den Berg M.A."/>
            <person name="Pel H.J."/>
        </authorList>
    </citation>
    <scope>NUCLEOTIDE SEQUENCE [LARGE SCALE GENOMIC DNA]</scope>
    <source>
        <strain evidence="5 6">CBS 393.64</strain>
    </source>
</reference>
<keyword evidence="3" id="KW-0067">ATP-binding</keyword>
<dbReference type="GO" id="GO:0004672">
    <property type="term" value="F:protein kinase activity"/>
    <property type="evidence" value="ECO:0007669"/>
    <property type="project" value="InterPro"/>
</dbReference>
<dbReference type="Proteomes" id="UP000053958">
    <property type="component" value="Unassembled WGS sequence"/>
</dbReference>
<dbReference type="InterPro" id="IPR051931">
    <property type="entry name" value="PAK3-like"/>
</dbReference>